<reference evidence="3" key="1">
    <citation type="journal article" date="2019" name="Int. J. Syst. Evol. Microbiol.">
        <title>The Global Catalogue of Microorganisms (GCM) 10K type strain sequencing project: providing services to taxonomists for standard genome sequencing and annotation.</title>
        <authorList>
            <consortium name="The Broad Institute Genomics Platform"/>
            <consortium name="The Broad Institute Genome Sequencing Center for Infectious Disease"/>
            <person name="Wu L."/>
            <person name="Ma J."/>
        </authorList>
    </citation>
    <scope>NUCLEOTIDE SEQUENCE [LARGE SCALE GENOMIC DNA]</scope>
    <source>
        <strain evidence="3">KCTC 42247</strain>
    </source>
</reference>
<name>A0ABW5UGG3_9SPHI</name>
<dbReference type="EMBL" id="JBHUMB010000014">
    <property type="protein sequence ID" value="MFD2744488.1"/>
    <property type="molecule type" value="Genomic_DNA"/>
</dbReference>
<evidence type="ECO:0000313" key="2">
    <source>
        <dbReference type="EMBL" id="MFD2744488.1"/>
    </source>
</evidence>
<evidence type="ECO:0000256" key="1">
    <source>
        <dbReference type="SAM" id="SignalP"/>
    </source>
</evidence>
<gene>
    <name evidence="2" type="ORF">ACFSQ6_13910</name>
</gene>
<dbReference type="RefSeq" id="WP_066751914.1">
    <property type="nucleotide sequence ID" value="NZ_JBHUMB010000014.1"/>
</dbReference>
<evidence type="ECO:0000313" key="3">
    <source>
        <dbReference type="Proteomes" id="UP001597418"/>
    </source>
</evidence>
<comment type="caution">
    <text evidence="2">The sequence shown here is derived from an EMBL/GenBank/DDBJ whole genome shotgun (WGS) entry which is preliminary data.</text>
</comment>
<dbReference type="PROSITE" id="PS51257">
    <property type="entry name" value="PROKAR_LIPOPROTEIN"/>
    <property type="match status" value="1"/>
</dbReference>
<accession>A0ABW5UGG3</accession>
<sequence>MQTCRNTISIISIIFTLLAFGSCSAVNQGIASKNTYAKDAMNEYRNDSLQLRILFYGNTYFGKKNIQLSEVRRQFKAYLGKFPKKDIILWGEYQAAKYPMYLVASLVDAIDVSQLKKESSDYGSTFFYTTSFHNDITLAEAFIPIPSGQYVHLQEMAMYAQDDLAATTNDTESSWIGLLKSLAVGKPAYQQAQGNNREVEAEQLFAPNKPL</sequence>
<organism evidence="2 3">
    <name type="scientific">Sphingobacterium populi</name>
    <dbReference type="NCBI Taxonomy" id="1812824"/>
    <lineage>
        <taxon>Bacteria</taxon>
        <taxon>Pseudomonadati</taxon>
        <taxon>Bacteroidota</taxon>
        <taxon>Sphingobacteriia</taxon>
        <taxon>Sphingobacteriales</taxon>
        <taxon>Sphingobacteriaceae</taxon>
        <taxon>Sphingobacterium</taxon>
    </lineage>
</organism>
<feature type="signal peptide" evidence="1">
    <location>
        <begin position="1"/>
        <end position="25"/>
    </location>
</feature>
<keyword evidence="3" id="KW-1185">Reference proteome</keyword>
<keyword evidence="1" id="KW-0732">Signal</keyword>
<protein>
    <recommendedName>
        <fullName evidence="4">DUF4136 domain-containing protein</fullName>
    </recommendedName>
</protein>
<dbReference type="Proteomes" id="UP001597418">
    <property type="component" value="Unassembled WGS sequence"/>
</dbReference>
<evidence type="ECO:0008006" key="4">
    <source>
        <dbReference type="Google" id="ProtNLM"/>
    </source>
</evidence>
<proteinExistence type="predicted"/>
<feature type="chain" id="PRO_5047187940" description="DUF4136 domain-containing protein" evidence="1">
    <location>
        <begin position="26"/>
        <end position="211"/>
    </location>
</feature>